<organism evidence="2 3">
    <name type="scientific">Coprinopsis marcescibilis</name>
    <name type="common">Agaric fungus</name>
    <name type="synonym">Psathyrella marcescibilis</name>
    <dbReference type="NCBI Taxonomy" id="230819"/>
    <lineage>
        <taxon>Eukaryota</taxon>
        <taxon>Fungi</taxon>
        <taxon>Dikarya</taxon>
        <taxon>Basidiomycota</taxon>
        <taxon>Agaricomycotina</taxon>
        <taxon>Agaricomycetes</taxon>
        <taxon>Agaricomycetidae</taxon>
        <taxon>Agaricales</taxon>
        <taxon>Agaricineae</taxon>
        <taxon>Psathyrellaceae</taxon>
        <taxon>Coprinopsis</taxon>
    </lineage>
</organism>
<proteinExistence type="predicted"/>
<dbReference type="AlphaFoldDB" id="A0A5C3LEJ5"/>
<dbReference type="STRING" id="230819.A0A5C3LEJ5"/>
<gene>
    <name evidence="2" type="ORF">FA15DRAFT_2416</name>
</gene>
<dbReference type="OrthoDB" id="3149711at2759"/>
<evidence type="ECO:0000313" key="3">
    <source>
        <dbReference type="Proteomes" id="UP000307440"/>
    </source>
</evidence>
<feature type="region of interest" description="Disordered" evidence="1">
    <location>
        <begin position="124"/>
        <end position="167"/>
    </location>
</feature>
<evidence type="ECO:0000313" key="2">
    <source>
        <dbReference type="EMBL" id="TFK30346.1"/>
    </source>
</evidence>
<feature type="compositionally biased region" description="Polar residues" evidence="1">
    <location>
        <begin position="151"/>
        <end position="167"/>
    </location>
</feature>
<reference evidence="2 3" key="1">
    <citation type="journal article" date="2019" name="Nat. Ecol. Evol.">
        <title>Megaphylogeny resolves global patterns of mushroom evolution.</title>
        <authorList>
            <person name="Varga T."/>
            <person name="Krizsan K."/>
            <person name="Foldi C."/>
            <person name="Dima B."/>
            <person name="Sanchez-Garcia M."/>
            <person name="Sanchez-Ramirez S."/>
            <person name="Szollosi G.J."/>
            <person name="Szarkandi J.G."/>
            <person name="Papp V."/>
            <person name="Albert L."/>
            <person name="Andreopoulos W."/>
            <person name="Angelini C."/>
            <person name="Antonin V."/>
            <person name="Barry K.W."/>
            <person name="Bougher N.L."/>
            <person name="Buchanan P."/>
            <person name="Buyck B."/>
            <person name="Bense V."/>
            <person name="Catcheside P."/>
            <person name="Chovatia M."/>
            <person name="Cooper J."/>
            <person name="Damon W."/>
            <person name="Desjardin D."/>
            <person name="Finy P."/>
            <person name="Geml J."/>
            <person name="Haridas S."/>
            <person name="Hughes K."/>
            <person name="Justo A."/>
            <person name="Karasinski D."/>
            <person name="Kautmanova I."/>
            <person name="Kiss B."/>
            <person name="Kocsube S."/>
            <person name="Kotiranta H."/>
            <person name="LaButti K.M."/>
            <person name="Lechner B.E."/>
            <person name="Liimatainen K."/>
            <person name="Lipzen A."/>
            <person name="Lukacs Z."/>
            <person name="Mihaltcheva S."/>
            <person name="Morgado L.N."/>
            <person name="Niskanen T."/>
            <person name="Noordeloos M.E."/>
            <person name="Ohm R.A."/>
            <person name="Ortiz-Santana B."/>
            <person name="Ovrebo C."/>
            <person name="Racz N."/>
            <person name="Riley R."/>
            <person name="Savchenko A."/>
            <person name="Shiryaev A."/>
            <person name="Soop K."/>
            <person name="Spirin V."/>
            <person name="Szebenyi C."/>
            <person name="Tomsovsky M."/>
            <person name="Tulloss R.E."/>
            <person name="Uehling J."/>
            <person name="Grigoriev I.V."/>
            <person name="Vagvolgyi C."/>
            <person name="Papp T."/>
            <person name="Martin F.M."/>
            <person name="Miettinen O."/>
            <person name="Hibbett D.S."/>
            <person name="Nagy L.G."/>
        </authorList>
    </citation>
    <scope>NUCLEOTIDE SEQUENCE [LARGE SCALE GENOMIC DNA]</scope>
    <source>
        <strain evidence="2 3">CBS 121175</strain>
    </source>
</reference>
<sequence>MHHRAVALVAPRAQSHHSFSYFLQQAAARAWVRRSSVTPPASSEAPPAKRHVTPHSQCSPQNIPTSSQSIITDHHALQPPLRSSKPKSNKHEHAALALGRLSTTPNELHMVNPRPPLSPITEVCSGSNRDDHSPSTTAPLVPQTDRGFARSTPTMQPSKVPSGKGSLNTQIHPPPYQDLSAPLSALGFHQNLIRLIYYTSPPLEFPVIMDYFNLYPQFHTTRSYNLVLAIALRHTAYSAFKSLARSMRLSPAARNLETWKLEVRWLVSTGSWSRAWKRVTDPRSGLLGAAANKPSIPLPIWLEFFHLPKRDHISKRGKSFGIANTPSSRSQQARLTWDPRLKLLFHLAPETASDYRQLKPHIIRPIITQLLRLNHPEHALSLTTSYLRALPRRLDARWKRGCIDIINSHVALGSTSTGLRHLSESSRLLTMLFELHPSLAPNSTTLFLLLSTLHRAKQCGTHAEHFVKGFTAKWGQDLVDDRVRRRIVTLAMKERRMDIVAKYAEFKTVHGFRRHVFKATSRCTKLITREWAMRRSRLSLHRKLGRERKLWLELWLRARKLSQQESK</sequence>
<protein>
    <submittedName>
        <fullName evidence="2">Uncharacterized protein</fullName>
    </submittedName>
</protein>
<feature type="region of interest" description="Disordered" evidence="1">
    <location>
        <begin position="37"/>
        <end position="67"/>
    </location>
</feature>
<keyword evidence="3" id="KW-1185">Reference proteome</keyword>
<dbReference type="EMBL" id="ML210146">
    <property type="protein sequence ID" value="TFK30346.1"/>
    <property type="molecule type" value="Genomic_DNA"/>
</dbReference>
<accession>A0A5C3LEJ5</accession>
<name>A0A5C3LEJ5_COPMA</name>
<feature type="compositionally biased region" description="Polar residues" evidence="1">
    <location>
        <begin position="54"/>
        <end position="67"/>
    </location>
</feature>
<dbReference type="Proteomes" id="UP000307440">
    <property type="component" value="Unassembled WGS sequence"/>
</dbReference>
<evidence type="ECO:0000256" key="1">
    <source>
        <dbReference type="SAM" id="MobiDB-lite"/>
    </source>
</evidence>